<dbReference type="EMBL" id="JADIML010000117">
    <property type="protein sequence ID" value="MBO8463094.1"/>
    <property type="molecule type" value="Genomic_DNA"/>
</dbReference>
<gene>
    <name evidence="1" type="ORF">IAC13_04100</name>
</gene>
<evidence type="ECO:0000313" key="1">
    <source>
        <dbReference type="EMBL" id="MBO8463094.1"/>
    </source>
</evidence>
<reference evidence="1" key="1">
    <citation type="submission" date="2020-10" db="EMBL/GenBank/DDBJ databases">
        <authorList>
            <person name="Gilroy R."/>
        </authorList>
    </citation>
    <scope>NUCLEOTIDE SEQUENCE</scope>
    <source>
        <strain evidence="1">E3-2379</strain>
    </source>
</reference>
<evidence type="ECO:0000313" key="2">
    <source>
        <dbReference type="Proteomes" id="UP000823618"/>
    </source>
</evidence>
<organism evidence="1 2">
    <name type="scientific">Candidatus Scybalomonas excrementavium</name>
    <dbReference type="NCBI Taxonomy" id="2840943"/>
    <lineage>
        <taxon>Bacteria</taxon>
        <taxon>Bacillati</taxon>
        <taxon>Bacillota</taxon>
        <taxon>Clostridia</taxon>
        <taxon>Lachnospirales</taxon>
        <taxon>Lachnospiraceae</taxon>
        <taxon>Lachnospiraceae incertae sedis</taxon>
        <taxon>Candidatus Scybalomonas</taxon>
    </lineage>
</organism>
<dbReference type="Proteomes" id="UP000823618">
    <property type="component" value="Unassembled WGS sequence"/>
</dbReference>
<accession>A0A9D9HZ26</accession>
<name>A0A9D9HZ26_9FIRM</name>
<comment type="caution">
    <text evidence="1">The sequence shown here is derived from an EMBL/GenBank/DDBJ whole genome shotgun (WGS) entry which is preliminary data.</text>
</comment>
<proteinExistence type="predicted"/>
<dbReference type="AlphaFoldDB" id="A0A9D9HZ26"/>
<sequence length="311" mass="37096">MIRKRRLLERSFSYILENIKKREEEQKVVWEELEKSTNIAGAYKRWESYRKQLTAYIIEEVEIGDTIAIIGAGECNDIDLSKLLPYVSHIKLVDQKKESLQKAVERYQVPEERIEQIELDLWPISKAEFERKLDQGSSIEELLQFLQEETRKANQQVLQDLNVDVMINIGVYSQLNALLASLFYIKREPYGLSEREQISRMFSYMNQQAVQKINDWIFSNSRKSVIGYEYAVFSTEEKEQEQCQKVLELLQSGQVEFLQTMPMKRVEGGWQGESDLARRYRKREIVFKSNRYFIWNFLQEKQYIMQCYTIR</sequence>
<reference evidence="1" key="2">
    <citation type="journal article" date="2021" name="PeerJ">
        <title>Extensive microbial diversity within the chicken gut microbiome revealed by metagenomics and culture.</title>
        <authorList>
            <person name="Gilroy R."/>
            <person name="Ravi A."/>
            <person name="Getino M."/>
            <person name="Pursley I."/>
            <person name="Horton D.L."/>
            <person name="Alikhan N.F."/>
            <person name="Baker D."/>
            <person name="Gharbi K."/>
            <person name="Hall N."/>
            <person name="Watson M."/>
            <person name="Adriaenssens E.M."/>
            <person name="Foster-Nyarko E."/>
            <person name="Jarju S."/>
            <person name="Secka A."/>
            <person name="Antonio M."/>
            <person name="Oren A."/>
            <person name="Chaudhuri R.R."/>
            <person name="La Ragione R."/>
            <person name="Hildebrand F."/>
            <person name="Pallen M.J."/>
        </authorList>
    </citation>
    <scope>NUCLEOTIDE SEQUENCE</scope>
    <source>
        <strain evidence="1">E3-2379</strain>
    </source>
</reference>
<protein>
    <submittedName>
        <fullName evidence="1">Uncharacterized protein</fullName>
    </submittedName>
</protein>